<evidence type="ECO:0000259" key="1">
    <source>
        <dbReference type="Pfam" id="PF00149"/>
    </source>
</evidence>
<protein>
    <recommendedName>
        <fullName evidence="1">Calcineurin-like phosphoesterase domain-containing protein</fullName>
    </recommendedName>
</protein>
<keyword evidence="3" id="KW-1185">Reference proteome</keyword>
<name>A0AAW1NXT0_9CHLO</name>
<proteinExistence type="predicted"/>
<dbReference type="AlphaFoldDB" id="A0AAW1NXT0"/>
<dbReference type="InterPro" id="IPR004843">
    <property type="entry name" value="Calcineurin-like_PHP"/>
</dbReference>
<gene>
    <name evidence="2" type="ORF">WJX73_003059</name>
</gene>
<feature type="domain" description="Calcineurin-like phosphoesterase" evidence="1">
    <location>
        <begin position="63"/>
        <end position="312"/>
    </location>
</feature>
<dbReference type="InterPro" id="IPR029052">
    <property type="entry name" value="Metallo-depent_PP-like"/>
</dbReference>
<evidence type="ECO:0000313" key="2">
    <source>
        <dbReference type="EMBL" id="KAK9796320.1"/>
    </source>
</evidence>
<dbReference type="PANTHER" id="PTHR47680:SF2">
    <property type="entry name" value="SHEWANELLA-LIKE PROTEIN PHOSPHATASE 2"/>
    <property type="match status" value="1"/>
</dbReference>
<dbReference type="GO" id="GO:0016787">
    <property type="term" value="F:hydrolase activity"/>
    <property type="evidence" value="ECO:0007669"/>
    <property type="project" value="InterPro"/>
</dbReference>
<dbReference type="Proteomes" id="UP001465755">
    <property type="component" value="Unassembled WGS sequence"/>
</dbReference>
<dbReference type="Pfam" id="PF00149">
    <property type="entry name" value="Metallophos"/>
    <property type="match status" value="1"/>
</dbReference>
<dbReference type="PANTHER" id="PTHR47680">
    <property type="entry name" value="SHEWANELLA-LIKE PROTEIN PHOSPHATASE 2"/>
    <property type="match status" value="1"/>
</dbReference>
<dbReference type="SUPFAM" id="SSF56300">
    <property type="entry name" value="Metallo-dependent phosphatases"/>
    <property type="match status" value="1"/>
</dbReference>
<accession>A0AAW1NXT0</accession>
<evidence type="ECO:0000313" key="3">
    <source>
        <dbReference type="Proteomes" id="UP001465755"/>
    </source>
</evidence>
<comment type="caution">
    <text evidence="2">The sequence shown here is derived from an EMBL/GenBank/DDBJ whole genome shotgun (WGS) entry which is preliminary data.</text>
</comment>
<dbReference type="EMBL" id="JALJOQ010000116">
    <property type="protein sequence ID" value="KAK9796320.1"/>
    <property type="molecule type" value="Genomic_DNA"/>
</dbReference>
<reference evidence="2 3" key="1">
    <citation type="journal article" date="2024" name="Nat. Commun.">
        <title>Phylogenomics reveals the evolutionary origins of lichenization in chlorophyte algae.</title>
        <authorList>
            <person name="Puginier C."/>
            <person name="Libourel C."/>
            <person name="Otte J."/>
            <person name="Skaloud P."/>
            <person name="Haon M."/>
            <person name="Grisel S."/>
            <person name="Petersen M."/>
            <person name="Berrin J.G."/>
            <person name="Delaux P.M."/>
            <person name="Dal Grande F."/>
            <person name="Keller J."/>
        </authorList>
    </citation>
    <scope>NUCLEOTIDE SEQUENCE [LARGE SCALE GENOMIC DNA]</scope>
    <source>
        <strain evidence="2 3">SAG 2036</strain>
    </source>
</reference>
<dbReference type="Gene3D" id="3.60.21.10">
    <property type="match status" value="1"/>
</dbReference>
<organism evidence="2 3">
    <name type="scientific">Symbiochloris irregularis</name>
    <dbReference type="NCBI Taxonomy" id="706552"/>
    <lineage>
        <taxon>Eukaryota</taxon>
        <taxon>Viridiplantae</taxon>
        <taxon>Chlorophyta</taxon>
        <taxon>core chlorophytes</taxon>
        <taxon>Trebouxiophyceae</taxon>
        <taxon>Trebouxiales</taxon>
        <taxon>Trebouxiaceae</taxon>
        <taxon>Symbiochloris</taxon>
    </lineage>
</organism>
<sequence>MLFESFLGWFSSQQPDFCSKDFPKVWGDFVTAYTDTLQAQGRAATAQRPKAPLLQTFLPATERLIAIGDLHGDIDKARRAFRLAGLIDEHDRWSGGTTTAVQVGDQLDRGDNELQILYMLERLQEEAKVAGGALHVLTGNHETMNAEGRFRYSTPRSTELFERWQTIEAMAAAWKAKCGCAVGSTPPALQPGMRQVDGAVLARLNALRPGGPLAQRFLAPHPVVLQIGSTVFVHGGVLPEHADYGLERINQETADWLMGKSGDRMPDFLAGRKAVVWAREYSAEDARRCECDTLRDALGKIPGASRMVVGHTIQDQGVNAACDKAVYRIDVGLSKGCGDGHPEVLEILNDKEMC</sequence>